<dbReference type="SUPFAM" id="SSF50630">
    <property type="entry name" value="Acid proteases"/>
    <property type="match status" value="1"/>
</dbReference>
<proteinExistence type="predicted"/>
<dbReference type="InterPro" id="IPR001995">
    <property type="entry name" value="Peptidase_A2_cat"/>
</dbReference>
<dbReference type="CDD" id="cd00303">
    <property type="entry name" value="retropepsin_like"/>
    <property type="match status" value="1"/>
</dbReference>
<dbReference type="PROSITE" id="PS50175">
    <property type="entry name" value="ASP_PROT_RETROV"/>
    <property type="match status" value="1"/>
</dbReference>
<dbReference type="GO" id="GO:0004190">
    <property type="term" value="F:aspartic-type endopeptidase activity"/>
    <property type="evidence" value="ECO:0007669"/>
    <property type="project" value="InterPro"/>
</dbReference>
<comment type="caution">
    <text evidence="3">The sequence shown here is derived from an EMBL/GenBank/DDBJ whole genome shotgun (WGS) entry which is preliminary data.</text>
</comment>
<dbReference type="InterPro" id="IPR021109">
    <property type="entry name" value="Peptidase_aspartic_dom_sf"/>
</dbReference>
<reference evidence="4" key="1">
    <citation type="submission" date="2017-09" db="EMBL/GenBank/DDBJ databases">
        <title>Depth-based differentiation of microbial function through sediment-hosted aquifers and enrichment of novel symbionts in the deep terrestrial subsurface.</title>
        <authorList>
            <person name="Probst A.J."/>
            <person name="Ladd B."/>
            <person name="Jarett J.K."/>
            <person name="Geller-Mcgrath D.E."/>
            <person name="Sieber C.M.K."/>
            <person name="Emerson J.B."/>
            <person name="Anantharaman K."/>
            <person name="Thomas B.C."/>
            <person name="Malmstrom R."/>
            <person name="Stieglmeier M."/>
            <person name="Klingl A."/>
            <person name="Woyke T."/>
            <person name="Ryan C.M."/>
            <person name="Banfield J.F."/>
        </authorList>
    </citation>
    <scope>NUCLEOTIDE SEQUENCE [LARGE SCALE GENOMIC DNA]</scope>
</reference>
<evidence type="ECO:0000259" key="2">
    <source>
        <dbReference type="PROSITE" id="PS50175"/>
    </source>
</evidence>
<evidence type="ECO:0000313" key="4">
    <source>
        <dbReference type="Proteomes" id="UP000230304"/>
    </source>
</evidence>
<dbReference type="Proteomes" id="UP000230304">
    <property type="component" value="Unassembled WGS sequence"/>
</dbReference>
<dbReference type="Pfam" id="PF13650">
    <property type="entry name" value="Asp_protease_2"/>
    <property type="match status" value="1"/>
</dbReference>
<keyword evidence="1" id="KW-0378">Hydrolase</keyword>
<sequence>MKYDYTCFVPPDRSLKWIRRPIITIEIFGPKDSKEFDALIDSGADNALFNEEIAELLGIDLSRAKPVKLTGISGQLDGRRLEDVKIKLKNFDEAVKIPICFVKSPTVGVLLGQEGFFDKYRIKFEKDHNSFEVNTVKK</sequence>
<evidence type="ECO:0000313" key="3">
    <source>
        <dbReference type="EMBL" id="PIV43554.1"/>
    </source>
</evidence>
<dbReference type="AlphaFoldDB" id="A0A2M7D8Q4"/>
<dbReference type="Gene3D" id="2.40.70.10">
    <property type="entry name" value="Acid Proteases"/>
    <property type="match status" value="1"/>
</dbReference>
<accession>A0A2M7D8Q4</accession>
<feature type="domain" description="Peptidase A2" evidence="2">
    <location>
        <begin position="36"/>
        <end position="115"/>
    </location>
</feature>
<dbReference type="GO" id="GO:0006508">
    <property type="term" value="P:proteolysis"/>
    <property type="evidence" value="ECO:0007669"/>
    <property type="project" value="InterPro"/>
</dbReference>
<dbReference type="EMBL" id="PEUA01000009">
    <property type="protein sequence ID" value="PIV43554.1"/>
    <property type="molecule type" value="Genomic_DNA"/>
</dbReference>
<evidence type="ECO:0000256" key="1">
    <source>
        <dbReference type="ARBA" id="ARBA00022801"/>
    </source>
</evidence>
<protein>
    <recommendedName>
        <fullName evidence="2">Peptidase A2 domain-containing protein</fullName>
    </recommendedName>
</protein>
<name>A0A2M7D8Q4_9BACT</name>
<gene>
    <name evidence="3" type="ORF">COS26_00390</name>
</gene>
<organism evidence="3 4">
    <name type="scientific">Candidatus Nealsonbacteria bacterium CG02_land_8_20_14_3_00_40_11</name>
    <dbReference type="NCBI Taxonomy" id="1974700"/>
    <lineage>
        <taxon>Bacteria</taxon>
        <taxon>Candidatus Nealsoniibacteriota</taxon>
    </lineage>
</organism>